<keyword evidence="1" id="KW-0802">TPR repeat</keyword>
<dbReference type="EMBL" id="JAUIZM010000002">
    <property type="protein sequence ID" value="KAK1399708.1"/>
    <property type="molecule type" value="Genomic_DNA"/>
</dbReference>
<accession>A0AAD8N9N2</accession>
<evidence type="ECO:0000313" key="5">
    <source>
        <dbReference type="Proteomes" id="UP001237642"/>
    </source>
</evidence>
<dbReference type="InterPro" id="IPR046341">
    <property type="entry name" value="SET_dom_sf"/>
</dbReference>
<evidence type="ECO:0000313" key="4">
    <source>
        <dbReference type="EMBL" id="KAK1399708.1"/>
    </source>
</evidence>
<gene>
    <name evidence="4" type="ORF">POM88_009571</name>
</gene>
<evidence type="ECO:0000256" key="2">
    <source>
        <dbReference type="SAM" id="Coils"/>
    </source>
</evidence>
<evidence type="ECO:0000256" key="1">
    <source>
        <dbReference type="PROSITE-ProRule" id="PRU00339"/>
    </source>
</evidence>
<dbReference type="SMART" id="SM00028">
    <property type="entry name" value="TPR"/>
    <property type="match status" value="4"/>
</dbReference>
<dbReference type="SUPFAM" id="SSF82199">
    <property type="entry name" value="SET domain"/>
    <property type="match status" value="1"/>
</dbReference>
<comment type="caution">
    <text evidence="4">The sequence shown here is derived from an EMBL/GenBank/DDBJ whole genome shotgun (WGS) entry which is preliminary data.</text>
</comment>
<dbReference type="InterPro" id="IPR001214">
    <property type="entry name" value="SET_dom"/>
</dbReference>
<feature type="domain" description="SET" evidence="3">
    <location>
        <begin position="214"/>
        <end position="517"/>
    </location>
</feature>
<dbReference type="PROSITE" id="PS50280">
    <property type="entry name" value="SET"/>
    <property type="match status" value="1"/>
</dbReference>
<dbReference type="InterPro" id="IPR011990">
    <property type="entry name" value="TPR-like_helical_dom_sf"/>
</dbReference>
<evidence type="ECO:0000259" key="3">
    <source>
        <dbReference type="PROSITE" id="PS50280"/>
    </source>
</evidence>
<feature type="repeat" description="TPR" evidence="1">
    <location>
        <begin position="140"/>
        <end position="173"/>
    </location>
</feature>
<protein>
    <submittedName>
        <fullName evidence="4">SET domain-containing protein</fullName>
    </submittedName>
</protein>
<sequence>MEELKSAIPPSLKRLISESTLSTIPSSCSSLLQFFLQLPQFHQIVGDLVDRDRALCGKNKDAALESKHNGNDCFAKADYANALRFYSKALRDAPSDVDVMGRNLVSTLYLNRATVLHRVGLLVECLRDCGRALVISPHYTKAWYRRGKVNASLGNYENAVRDLTVAMNVESALVEKRKIESELKQYMDRKNERNGLLDCASEKNFNSAAEATHTKLECVSTPTKGRGMVSVADIPPSSLLHIEEPFAAVILKHCRDTHCHFCFNKLPVDTVPCSSCTIPLYCSHQCQAQASGQKAGSALKSRHNHISLSDDLEKYIADITSSGFCTEQNSEHSHECGGVNWPVVLPSEIILAGRILMKLVKQTRHSGGSSCVVKNMDLCHNYGDHPSDVKLYLHIHSIILLYCLQHYCSAELQVDGATLSQCIILLCQIKVNSIAIVRLNSLDGKESMVPSTILSPAGNSLTSTVEQVKVGQAIYSAGSLFNHSCQPNIHAYFISRTLYVRSTEYVAAGYPLELSYGPQVGQWDHKDRQRLLKNQYSFSCQCSSCSRINLPDLVLNAFRCTKPNCFGAVLDGHLLYEKQMVSQCLDIHTTCSSNPHMQIRKLEYEEIKRVAQCVFEQTDSVHQFEPGVCLTCGSHVNPETSAETLNEATQNSKRLKDAIVFNQVSADTLSYSLRCLDLLRSKLHAYNKKIAELEDNLAQAFCLVGELQHAKSHCKASMQILEKLYGHNHIVIGNELVKLASIQLSLGDSATIDTTKQVDAIFSQYYGAHANIILPQLEYLKREAIKLTSQ</sequence>
<dbReference type="InterPro" id="IPR019734">
    <property type="entry name" value="TPR_rpt"/>
</dbReference>
<keyword evidence="5" id="KW-1185">Reference proteome</keyword>
<name>A0AAD8N9N2_9APIA</name>
<dbReference type="SUPFAM" id="SSF48452">
    <property type="entry name" value="TPR-like"/>
    <property type="match status" value="1"/>
</dbReference>
<dbReference type="AlphaFoldDB" id="A0AAD8N9N2"/>
<dbReference type="Gene3D" id="2.170.270.10">
    <property type="entry name" value="SET domain"/>
    <property type="match status" value="1"/>
</dbReference>
<dbReference type="PANTHER" id="PTHR47337">
    <property type="entry name" value="TETRATRICOPEPTIDE REPEAT (TPR)-LIKE SUPERFAMILY PROTEIN"/>
    <property type="match status" value="1"/>
</dbReference>
<feature type="coiled-coil region" evidence="2">
    <location>
        <begin position="676"/>
        <end position="703"/>
    </location>
</feature>
<dbReference type="PANTHER" id="PTHR47337:SF1">
    <property type="entry name" value="TETRATRICOPEPTIDE REPEAT (TPR)-LIKE SUPERFAMILY PROTEIN"/>
    <property type="match status" value="1"/>
</dbReference>
<reference evidence="4" key="2">
    <citation type="submission" date="2023-05" db="EMBL/GenBank/DDBJ databases">
        <authorList>
            <person name="Schelkunov M.I."/>
        </authorList>
    </citation>
    <scope>NUCLEOTIDE SEQUENCE</scope>
    <source>
        <strain evidence="4">Hsosn_3</strain>
        <tissue evidence="4">Leaf</tissue>
    </source>
</reference>
<organism evidence="4 5">
    <name type="scientific">Heracleum sosnowskyi</name>
    <dbReference type="NCBI Taxonomy" id="360622"/>
    <lineage>
        <taxon>Eukaryota</taxon>
        <taxon>Viridiplantae</taxon>
        <taxon>Streptophyta</taxon>
        <taxon>Embryophyta</taxon>
        <taxon>Tracheophyta</taxon>
        <taxon>Spermatophyta</taxon>
        <taxon>Magnoliopsida</taxon>
        <taxon>eudicotyledons</taxon>
        <taxon>Gunneridae</taxon>
        <taxon>Pentapetalae</taxon>
        <taxon>asterids</taxon>
        <taxon>campanulids</taxon>
        <taxon>Apiales</taxon>
        <taxon>Apiaceae</taxon>
        <taxon>Apioideae</taxon>
        <taxon>apioid superclade</taxon>
        <taxon>Tordylieae</taxon>
        <taxon>Tordyliinae</taxon>
        <taxon>Heracleum</taxon>
    </lineage>
</organism>
<dbReference type="PROSITE" id="PS50005">
    <property type="entry name" value="TPR"/>
    <property type="match status" value="1"/>
</dbReference>
<dbReference type="Proteomes" id="UP001237642">
    <property type="component" value="Unassembled WGS sequence"/>
</dbReference>
<proteinExistence type="predicted"/>
<reference evidence="4" key="1">
    <citation type="submission" date="2023-02" db="EMBL/GenBank/DDBJ databases">
        <title>Genome of toxic invasive species Heracleum sosnowskyi carries increased number of genes despite the absence of recent whole-genome duplications.</title>
        <authorList>
            <person name="Schelkunov M."/>
            <person name="Shtratnikova V."/>
            <person name="Makarenko M."/>
            <person name="Klepikova A."/>
            <person name="Omelchenko D."/>
            <person name="Novikova G."/>
            <person name="Obukhova E."/>
            <person name="Bogdanov V."/>
            <person name="Penin A."/>
            <person name="Logacheva M."/>
        </authorList>
    </citation>
    <scope>NUCLEOTIDE SEQUENCE</scope>
    <source>
        <strain evidence="4">Hsosn_3</strain>
        <tissue evidence="4">Leaf</tissue>
    </source>
</reference>
<dbReference type="Gene3D" id="1.25.40.10">
    <property type="entry name" value="Tetratricopeptide repeat domain"/>
    <property type="match status" value="2"/>
</dbReference>
<keyword evidence="2" id="KW-0175">Coiled coil</keyword>